<comment type="caution">
    <text evidence="1">The sequence shown here is derived from an EMBL/GenBank/DDBJ whole genome shotgun (WGS) entry which is preliminary data.</text>
</comment>
<accession>A0AAN6QDI6</accession>
<reference evidence="1" key="1">
    <citation type="journal article" date="2023" name="Mol. Phylogenet. Evol.">
        <title>Genome-scale phylogeny and comparative genomics of the fungal order Sordariales.</title>
        <authorList>
            <person name="Hensen N."/>
            <person name="Bonometti L."/>
            <person name="Westerberg I."/>
            <person name="Brannstrom I.O."/>
            <person name="Guillou S."/>
            <person name="Cros-Aarteil S."/>
            <person name="Calhoun S."/>
            <person name="Haridas S."/>
            <person name="Kuo A."/>
            <person name="Mondo S."/>
            <person name="Pangilinan J."/>
            <person name="Riley R."/>
            <person name="LaButti K."/>
            <person name="Andreopoulos B."/>
            <person name="Lipzen A."/>
            <person name="Chen C."/>
            <person name="Yan M."/>
            <person name="Daum C."/>
            <person name="Ng V."/>
            <person name="Clum A."/>
            <person name="Steindorff A."/>
            <person name="Ohm R.A."/>
            <person name="Martin F."/>
            <person name="Silar P."/>
            <person name="Natvig D.O."/>
            <person name="Lalanne C."/>
            <person name="Gautier V."/>
            <person name="Ament-Velasquez S.L."/>
            <person name="Kruys A."/>
            <person name="Hutchinson M.I."/>
            <person name="Powell A.J."/>
            <person name="Barry K."/>
            <person name="Miller A.N."/>
            <person name="Grigoriev I.V."/>
            <person name="Debuchy R."/>
            <person name="Gladieux P."/>
            <person name="Hiltunen Thoren M."/>
            <person name="Johannesson H."/>
        </authorList>
    </citation>
    <scope>NUCLEOTIDE SEQUENCE</scope>
    <source>
        <strain evidence="1">CBS 508.74</strain>
    </source>
</reference>
<dbReference type="GeneID" id="89936412"/>
<dbReference type="EMBL" id="MU853365">
    <property type="protein sequence ID" value="KAK4108218.1"/>
    <property type="molecule type" value="Genomic_DNA"/>
</dbReference>
<evidence type="ECO:0000313" key="1">
    <source>
        <dbReference type="EMBL" id="KAK4108218.1"/>
    </source>
</evidence>
<keyword evidence="2" id="KW-1185">Reference proteome</keyword>
<dbReference type="RefSeq" id="XP_064665788.1">
    <property type="nucleotide sequence ID" value="XM_064812287.1"/>
</dbReference>
<dbReference type="InterPro" id="IPR052396">
    <property type="entry name" value="Meiotic_Drive_Suppr_Kinase"/>
</dbReference>
<organism evidence="1 2">
    <name type="scientific">Canariomyces notabilis</name>
    <dbReference type="NCBI Taxonomy" id="2074819"/>
    <lineage>
        <taxon>Eukaryota</taxon>
        <taxon>Fungi</taxon>
        <taxon>Dikarya</taxon>
        <taxon>Ascomycota</taxon>
        <taxon>Pezizomycotina</taxon>
        <taxon>Sordariomycetes</taxon>
        <taxon>Sordariomycetidae</taxon>
        <taxon>Sordariales</taxon>
        <taxon>Chaetomiaceae</taxon>
        <taxon>Canariomyces</taxon>
    </lineage>
</organism>
<reference evidence="1" key="2">
    <citation type="submission" date="2023-05" db="EMBL/GenBank/DDBJ databases">
        <authorList>
            <consortium name="Lawrence Berkeley National Laboratory"/>
            <person name="Steindorff A."/>
            <person name="Hensen N."/>
            <person name="Bonometti L."/>
            <person name="Westerberg I."/>
            <person name="Brannstrom I.O."/>
            <person name="Guillou S."/>
            <person name="Cros-Aarteil S."/>
            <person name="Calhoun S."/>
            <person name="Haridas S."/>
            <person name="Kuo A."/>
            <person name="Mondo S."/>
            <person name="Pangilinan J."/>
            <person name="Riley R."/>
            <person name="Labutti K."/>
            <person name="Andreopoulos B."/>
            <person name="Lipzen A."/>
            <person name="Chen C."/>
            <person name="Yanf M."/>
            <person name="Daum C."/>
            <person name="Ng V."/>
            <person name="Clum A."/>
            <person name="Ohm R."/>
            <person name="Martin F."/>
            <person name="Silar P."/>
            <person name="Natvig D."/>
            <person name="Lalanne C."/>
            <person name="Gautier V."/>
            <person name="Ament-Velasquez S.L."/>
            <person name="Kruys A."/>
            <person name="Hutchinson M.I."/>
            <person name="Powell A.J."/>
            <person name="Barry K."/>
            <person name="Miller A.N."/>
            <person name="Grigoriev I.V."/>
            <person name="Debuchy R."/>
            <person name="Gladieux P."/>
            <person name="Thoren M.H."/>
            <person name="Johannesson H."/>
        </authorList>
    </citation>
    <scope>NUCLEOTIDE SEQUENCE</scope>
    <source>
        <strain evidence="1">CBS 508.74</strain>
    </source>
</reference>
<evidence type="ECO:0000313" key="2">
    <source>
        <dbReference type="Proteomes" id="UP001302812"/>
    </source>
</evidence>
<dbReference type="Proteomes" id="UP001302812">
    <property type="component" value="Unassembled WGS sequence"/>
</dbReference>
<dbReference type="PANTHER" id="PTHR37171:SF1">
    <property type="entry name" value="SERINE_THREONINE-PROTEIN KINASE YRZF-RELATED"/>
    <property type="match status" value="1"/>
</dbReference>
<name>A0AAN6QDI6_9PEZI</name>
<dbReference type="SUPFAM" id="SSF56112">
    <property type="entry name" value="Protein kinase-like (PK-like)"/>
    <property type="match status" value="1"/>
</dbReference>
<gene>
    <name evidence="1" type="ORF">N656DRAFT_718497</name>
</gene>
<dbReference type="AlphaFoldDB" id="A0AAN6QDI6"/>
<evidence type="ECO:0008006" key="3">
    <source>
        <dbReference type="Google" id="ProtNLM"/>
    </source>
</evidence>
<sequence length="275" mass="31211">MDTDAHQPPRPIGHQKIELPKYRIPGEPEKYRLSAARLREFQHKSPATPIARAPTRYISALATNLTHNHPHVLHLRILSSTTALLVARCVAFLPANVQLWLKTVFVEWFLPDQAVLKIQKKDDEPEEGRDQESLDEGFDTEVKAYNRLQPLQGVVIPRCYGQLHYQGSRALLLERLKGVSLVSPEGFTLTLQELSDLLQPCHQALHVFGVQHGDAHLGNFQLVDGRIMVLDSEEAVFDSSAEEQEMFIRLNICHLAERYRDPQAYYRAVGQLEAA</sequence>
<protein>
    <recommendedName>
        <fullName evidence="3">Protein kinase domain-containing protein</fullName>
    </recommendedName>
</protein>
<proteinExistence type="predicted"/>
<dbReference type="PANTHER" id="PTHR37171">
    <property type="entry name" value="SERINE/THREONINE-PROTEIN KINASE YRZF-RELATED"/>
    <property type="match status" value="1"/>
</dbReference>
<dbReference type="InterPro" id="IPR011009">
    <property type="entry name" value="Kinase-like_dom_sf"/>
</dbReference>